<dbReference type="PANTHER" id="PTHR43273:SF3">
    <property type="entry name" value="ANAEROBIC SULFATASE-MATURATING ENZYME HOMOLOG ASLB-RELATED"/>
    <property type="match status" value="1"/>
</dbReference>
<organism evidence="8 9">
    <name type="scientific">Mediterraneibacter catenae</name>
    <dbReference type="NCBI Taxonomy" id="2594882"/>
    <lineage>
        <taxon>Bacteria</taxon>
        <taxon>Bacillati</taxon>
        <taxon>Bacillota</taxon>
        <taxon>Clostridia</taxon>
        <taxon>Lachnospirales</taxon>
        <taxon>Lachnospiraceae</taxon>
        <taxon>Mediterraneibacter</taxon>
    </lineage>
</organism>
<dbReference type="SFLD" id="SFLDF00289">
    <property type="entry name" value="anaerobic_Cys-type_sulfatase-m"/>
    <property type="match status" value="1"/>
</dbReference>
<name>A0A5M9HVI0_9FIRM</name>
<dbReference type="SFLD" id="SFLDG01386">
    <property type="entry name" value="main_SPASM_domain-containing"/>
    <property type="match status" value="1"/>
</dbReference>
<evidence type="ECO:0000256" key="6">
    <source>
        <dbReference type="ARBA" id="ARBA00023601"/>
    </source>
</evidence>
<dbReference type="InterPro" id="IPR023867">
    <property type="entry name" value="Sulphatase_maturase_rSAM"/>
</dbReference>
<comment type="cofactor">
    <cofactor evidence="1">
        <name>[4Fe-4S] cluster</name>
        <dbReference type="ChEBI" id="CHEBI:49883"/>
    </cofactor>
</comment>
<evidence type="ECO:0000313" key="8">
    <source>
        <dbReference type="EMBL" id="KAA8500627.1"/>
    </source>
</evidence>
<keyword evidence="4" id="KW-0408">Iron</keyword>
<keyword evidence="3" id="KW-0479">Metal-binding</keyword>
<evidence type="ECO:0000313" key="9">
    <source>
        <dbReference type="Proteomes" id="UP000322025"/>
    </source>
</evidence>
<dbReference type="EMBL" id="VMSO01000020">
    <property type="protein sequence ID" value="KAA8500627.1"/>
    <property type="molecule type" value="Genomic_DNA"/>
</dbReference>
<evidence type="ECO:0000256" key="4">
    <source>
        <dbReference type="ARBA" id="ARBA00023004"/>
    </source>
</evidence>
<dbReference type="InterPro" id="IPR034485">
    <property type="entry name" value="Anaerobic_Cys-type_sulfatase-m"/>
</dbReference>
<proteinExistence type="inferred from homology"/>
<feature type="domain" description="Radical SAM core" evidence="7">
    <location>
        <begin position="1"/>
        <end position="227"/>
    </location>
</feature>
<sequence>MPLHTILIKPASGLCNMRCDYCFYCDEMDKREQAFRGMMSEDTVKNLIRKAMRQADREICFAFQGGEPTLRGIGFFRKVIEFEQRFNRNNVRVINTLQTNGFAIDDEWCRFFKDHDFLIGVSVDGTEEVHDRYRHDAAGGATYARIKKTTEMFDRYGVEYNILTVVTRQIAERAGEIYREYKKNGWNYQQYIACLDPVGEEPGQKDYSLTPVAYGTFLAELFRLWEKDWRKGKAPYIRQFENYIGILMGIPPESCEQRGTCSIQCVAEADGSAYPCDFYVMDGYCLGNYNEDRIEDFFENETAKHFVRESLKNDEECRTCPWYSLCRNGCRRHRIQDPRTGGYRNYFCEGYRIFFEKCAPRMKEIADYLRK</sequence>
<reference evidence="8 9" key="1">
    <citation type="submission" date="2019-07" db="EMBL/GenBank/DDBJ databases">
        <authorList>
            <person name="Wongkuna S."/>
            <person name="Scaria J."/>
        </authorList>
    </citation>
    <scope>NUCLEOTIDE SEQUENCE [LARGE SCALE GENOMIC DNA]</scope>
    <source>
        <strain evidence="8 9">SW178</strain>
    </source>
</reference>
<dbReference type="Pfam" id="PF04055">
    <property type="entry name" value="Radical_SAM"/>
    <property type="match status" value="1"/>
</dbReference>
<gene>
    <name evidence="8" type="ORF">FNY66_12440</name>
</gene>
<dbReference type="GO" id="GO:0016491">
    <property type="term" value="F:oxidoreductase activity"/>
    <property type="evidence" value="ECO:0007669"/>
    <property type="project" value="InterPro"/>
</dbReference>
<dbReference type="SFLD" id="SFLDS00029">
    <property type="entry name" value="Radical_SAM"/>
    <property type="match status" value="1"/>
</dbReference>
<dbReference type="Proteomes" id="UP000322025">
    <property type="component" value="Unassembled WGS sequence"/>
</dbReference>
<dbReference type="InterPro" id="IPR007197">
    <property type="entry name" value="rSAM"/>
</dbReference>
<dbReference type="RefSeq" id="WP_150311352.1">
    <property type="nucleotide sequence ID" value="NZ_VMSO01000020.1"/>
</dbReference>
<keyword evidence="5" id="KW-0411">Iron-sulfur</keyword>
<dbReference type="CDD" id="cd01335">
    <property type="entry name" value="Radical_SAM"/>
    <property type="match status" value="1"/>
</dbReference>
<dbReference type="SUPFAM" id="SSF102114">
    <property type="entry name" value="Radical SAM enzymes"/>
    <property type="match status" value="1"/>
</dbReference>
<dbReference type="InterPro" id="IPR023885">
    <property type="entry name" value="4Fe4S-binding_SPASM_dom"/>
</dbReference>
<evidence type="ECO:0000256" key="5">
    <source>
        <dbReference type="ARBA" id="ARBA00023014"/>
    </source>
</evidence>
<dbReference type="Pfam" id="PF13186">
    <property type="entry name" value="SPASM"/>
    <property type="match status" value="1"/>
</dbReference>
<dbReference type="GO" id="GO:0046872">
    <property type="term" value="F:metal ion binding"/>
    <property type="evidence" value="ECO:0007669"/>
    <property type="project" value="UniProtKB-KW"/>
</dbReference>
<protein>
    <submittedName>
        <fullName evidence="8">Anaerobic sulfatase maturase</fullName>
    </submittedName>
</protein>
<dbReference type="PROSITE" id="PS51918">
    <property type="entry name" value="RADICAL_SAM"/>
    <property type="match status" value="1"/>
</dbReference>
<comment type="similarity">
    <text evidence="6">Belongs to the radical SAM superfamily. Anaerobic sulfatase-maturating enzyme family.</text>
</comment>
<dbReference type="SFLD" id="SFLDG01067">
    <property type="entry name" value="SPASM/twitch_domain_containing"/>
    <property type="match status" value="1"/>
</dbReference>
<dbReference type="InterPro" id="IPR013785">
    <property type="entry name" value="Aldolase_TIM"/>
</dbReference>
<dbReference type="OrthoDB" id="9808591at2"/>
<evidence type="ECO:0000256" key="3">
    <source>
        <dbReference type="ARBA" id="ARBA00022723"/>
    </source>
</evidence>
<dbReference type="NCBIfam" id="TIGR04085">
    <property type="entry name" value="rSAM_more_4Fe4S"/>
    <property type="match status" value="1"/>
</dbReference>
<dbReference type="InterPro" id="IPR058240">
    <property type="entry name" value="rSAM_sf"/>
</dbReference>
<dbReference type="PANTHER" id="PTHR43273">
    <property type="entry name" value="ANAEROBIC SULFATASE-MATURATING ENZYME HOMOLOG ASLB-RELATED"/>
    <property type="match status" value="1"/>
</dbReference>
<keyword evidence="2" id="KW-0949">S-adenosyl-L-methionine</keyword>
<evidence type="ECO:0000259" key="7">
    <source>
        <dbReference type="PROSITE" id="PS51918"/>
    </source>
</evidence>
<comment type="caution">
    <text evidence="8">The sequence shown here is derived from an EMBL/GenBank/DDBJ whole genome shotgun (WGS) entry which is preliminary data.</text>
</comment>
<dbReference type="NCBIfam" id="TIGR03942">
    <property type="entry name" value="sulfatase_rSAM"/>
    <property type="match status" value="1"/>
</dbReference>
<dbReference type="AlphaFoldDB" id="A0A5M9HVI0"/>
<dbReference type="GO" id="GO:0051536">
    <property type="term" value="F:iron-sulfur cluster binding"/>
    <property type="evidence" value="ECO:0007669"/>
    <property type="project" value="UniProtKB-KW"/>
</dbReference>
<dbReference type="SFLD" id="SFLDG01384">
    <property type="entry name" value="thioether_bond_formation_requi"/>
    <property type="match status" value="1"/>
</dbReference>
<dbReference type="SFLD" id="SFLDG01072">
    <property type="entry name" value="dehydrogenase_like"/>
    <property type="match status" value="1"/>
</dbReference>
<dbReference type="Gene3D" id="3.20.20.70">
    <property type="entry name" value="Aldolase class I"/>
    <property type="match status" value="1"/>
</dbReference>
<evidence type="ECO:0000256" key="1">
    <source>
        <dbReference type="ARBA" id="ARBA00001966"/>
    </source>
</evidence>
<accession>A0A5M9HVI0</accession>
<keyword evidence="9" id="KW-1185">Reference proteome</keyword>
<evidence type="ECO:0000256" key="2">
    <source>
        <dbReference type="ARBA" id="ARBA00022691"/>
    </source>
</evidence>